<dbReference type="InterPro" id="IPR057337">
    <property type="entry name" value="Sororin_C"/>
</dbReference>
<dbReference type="PANTHER" id="PTHR35740:SF1">
    <property type="entry name" value="OS12G0111700 PROTEIN"/>
    <property type="match status" value="1"/>
</dbReference>
<sequence length="123" mass="12952">MEPTATPPPVEKGHVKRRRGAARPLGDVTNILPDTPANPTTRRPRPLPSDADTSACSATAPASATVTPVSKPSCSAAGATISAQSATGKPILPENFVKKQRAYFEEIDAFELPEEEASETDLE</sequence>
<dbReference type="GO" id="GO:0005634">
    <property type="term" value="C:nucleus"/>
    <property type="evidence" value="ECO:0007669"/>
    <property type="project" value="UniProtKB-SubCell"/>
</dbReference>
<gene>
    <name evidence="8" type="ORF">E2562_007665</name>
</gene>
<evidence type="ECO:0000259" key="7">
    <source>
        <dbReference type="Pfam" id="PF25220"/>
    </source>
</evidence>
<feature type="compositionally biased region" description="Low complexity" evidence="6">
    <location>
        <begin position="48"/>
        <end position="70"/>
    </location>
</feature>
<comment type="caution">
    <text evidence="8">The sequence shown here is derived from an EMBL/GenBank/DDBJ whole genome shotgun (WGS) entry which is preliminary data.</text>
</comment>
<dbReference type="Proteomes" id="UP000479710">
    <property type="component" value="Unassembled WGS sequence"/>
</dbReference>
<evidence type="ECO:0000256" key="5">
    <source>
        <dbReference type="ARBA" id="ARBA00093465"/>
    </source>
</evidence>
<dbReference type="EMBL" id="SPHZ02000005">
    <property type="protein sequence ID" value="KAF0916591.1"/>
    <property type="molecule type" value="Genomic_DNA"/>
</dbReference>
<evidence type="ECO:0000256" key="4">
    <source>
        <dbReference type="ARBA" id="ARBA00023306"/>
    </source>
</evidence>
<evidence type="ECO:0000256" key="2">
    <source>
        <dbReference type="ARBA" id="ARBA00022776"/>
    </source>
</evidence>
<keyword evidence="4" id="KW-0131">Cell cycle</keyword>
<keyword evidence="3" id="KW-0539">Nucleus</keyword>
<dbReference type="OrthoDB" id="1903589at2759"/>
<evidence type="ECO:0000313" key="9">
    <source>
        <dbReference type="Proteomes" id="UP000479710"/>
    </source>
</evidence>
<name>A0A6G1DW20_9ORYZ</name>
<reference evidence="8 9" key="1">
    <citation type="submission" date="2019-11" db="EMBL/GenBank/DDBJ databases">
        <title>Whole genome sequence of Oryza granulata.</title>
        <authorList>
            <person name="Li W."/>
        </authorList>
    </citation>
    <scope>NUCLEOTIDE SEQUENCE [LARGE SCALE GENOMIC DNA]</scope>
    <source>
        <strain evidence="9">cv. Menghai</strain>
        <tissue evidence="8">Leaf</tissue>
    </source>
</reference>
<feature type="compositionally biased region" description="Pro residues" evidence="6">
    <location>
        <begin position="1"/>
        <end position="10"/>
    </location>
</feature>
<dbReference type="GO" id="GO:0051301">
    <property type="term" value="P:cell division"/>
    <property type="evidence" value="ECO:0007669"/>
    <property type="project" value="UniProtKB-KW"/>
</dbReference>
<evidence type="ECO:0000256" key="1">
    <source>
        <dbReference type="ARBA" id="ARBA00022618"/>
    </source>
</evidence>
<evidence type="ECO:0000256" key="6">
    <source>
        <dbReference type="SAM" id="MobiDB-lite"/>
    </source>
</evidence>
<feature type="region of interest" description="Disordered" evidence="6">
    <location>
        <begin position="1"/>
        <end position="72"/>
    </location>
</feature>
<dbReference type="PANTHER" id="PTHR35740">
    <property type="entry name" value="OS12G0111700 PROTEIN"/>
    <property type="match status" value="1"/>
</dbReference>
<dbReference type="AlphaFoldDB" id="A0A6G1DW20"/>
<keyword evidence="9" id="KW-1185">Reference proteome</keyword>
<comment type="similarity">
    <text evidence="5">Belongs to the sororin family.</text>
</comment>
<protein>
    <recommendedName>
        <fullName evidence="7">Sororin C-terminal region domain-containing protein</fullName>
    </recommendedName>
</protein>
<feature type="domain" description="Sororin C-terminal region" evidence="7">
    <location>
        <begin position="93"/>
        <end position="115"/>
    </location>
</feature>
<evidence type="ECO:0000313" key="8">
    <source>
        <dbReference type="EMBL" id="KAF0916591.1"/>
    </source>
</evidence>
<dbReference type="Pfam" id="PF25220">
    <property type="entry name" value="Sororin_C"/>
    <property type="match status" value="1"/>
</dbReference>
<organism evidence="8 9">
    <name type="scientific">Oryza meyeriana var. granulata</name>
    <dbReference type="NCBI Taxonomy" id="110450"/>
    <lineage>
        <taxon>Eukaryota</taxon>
        <taxon>Viridiplantae</taxon>
        <taxon>Streptophyta</taxon>
        <taxon>Embryophyta</taxon>
        <taxon>Tracheophyta</taxon>
        <taxon>Spermatophyta</taxon>
        <taxon>Magnoliopsida</taxon>
        <taxon>Liliopsida</taxon>
        <taxon>Poales</taxon>
        <taxon>Poaceae</taxon>
        <taxon>BOP clade</taxon>
        <taxon>Oryzoideae</taxon>
        <taxon>Oryzeae</taxon>
        <taxon>Oryzinae</taxon>
        <taxon>Oryza</taxon>
        <taxon>Oryza meyeriana</taxon>
    </lineage>
</organism>
<proteinExistence type="inferred from homology"/>
<accession>A0A6G1DW20</accession>
<keyword evidence="1" id="KW-0132">Cell division</keyword>
<evidence type="ECO:0000256" key="3">
    <source>
        <dbReference type="ARBA" id="ARBA00023242"/>
    </source>
</evidence>
<keyword evidence="2" id="KW-0498">Mitosis</keyword>